<evidence type="ECO:0000256" key="1">
    <source>
        <dbReference type="ARBA" id="ARBA00022737"/>
    </source>
</evidence>
<reference evidence="4 5" key="1">
    <citation type="submission" date="2017-07" db="EMBL/GenBank/DDBJ databases">
        <title>Leptospira spp. isolated from tropical soils.</title>
        <authorList>
            <person name="Thibeaux R."/>
            <person name="Iraola G."/>
            <person name="Ferres I."/>
            <person name="Bierque E."/>
            <person name="Girault D."/>
            <person name="Soupe-Gilbert M.-E."/>
            <person name="Picardeau M."/>
            <person name="Goarant C."/>
        </authorList>
    </citation>
    <scope>NUCLEOTIDE SEQUENCE [LARGE SCALE GENOMIC DNA]</scope>
    <source>
        <strain evidence="4 5">FH2-C-A2</strain>
    </source>
</reference>
<evidence type="ECO:0000313" key="4">
    <source>
        <dbReference type="EMBL" id="PJZ66938.1"/>
    </source>
</evidence>
<proteinExistence type="predicted"/>
<dbReference type="EMBL" id="NPDT01000001">
    <property type="protein sequence ID" value="PJZ66938.1"/>
    <property type="molecule type" value="Genomic_DNA"/>
</dbReference>
<feature type="repeat" description="TPR" evidence="3">
    <location>
        <begin position="40"/>
        <end position="73"/>
    </location>
</feature>
<gene>
    <name evidence="4" type="ORF">CH371_02275</name>
</gene>
<dbReference type="PANTHER" id="PTHR44858">
    <property type="entry name" value="TETRATRICOPEPTIDE REPEAT PROTEIN 6"/>
    <property type="match status" value="1"/>
</dbReference>
<keyword evidence="1" id="KW-0677">Repeat</keyword>
<comment type="caution">
    <text evidence="4">The sequence shown here is derived from an EMBL/GenBank/DDBJ whole genome shotgun (WGS) entry which is preliminary data.</text>
</comment>
<dbReference type="RefSeq" id="WP_100757514.1">
    <property type="nucleotide sequence ID" value="NZ_NPDT01000001.1"/>
</dbReference>
<dbReference type="Gene3D" id="1.25.40.10">
    <property type="entry name" value="Tetratricopeptide repeat domain"/>
    <property type="match status" value="2"/>
</dbReference>
<dbReference type="Pfam" id="PF00515">
    <property type="entry name" value="TPR_1"/>
    <property type="match status" value="1"/>
</dbReference>
<sequence>MSEAEIKRKFNEALKFEKEGKVSQAAKVYTDILGMNPKFQKAYLNLGALYSRIGDSEKAIKTYQKALELGKTTELYYNLGVELYRLQNLDAAVKALKSSLELNKKYLNSHLLLAYCYKQLEKPDKSELYLRNAIKIDPKNKTAYSALATIYFDTEKWEQALAAANTSLQLNPNDPRMEILATEIHVKLGNYKQSFETLKKVTSSAQGFVQFSDSIQAAKKSPKPEEKEFFNNLEVLTRKKLDEFKNKLTLSKENPQDFEAPEAQDALDLSLMYLFHGDTERALKYLLYAQKDLQENPSSEAS</sequence>
<dbReference type="InterPro" id="IPR011990">
    <property type="entry name" value="TPR-like_helical_dom_sf"/>
</dbReference>
<dbReference type="Pfam" id="PF13181">
    <property type="entry name" value="TPR_8"/>
    <property type="match status" value="1"/>
</dbReference>
<dbReference type="PANTHER" id="PTHR44858:SF1">
    <property type="entry name" value="UDP-N-ACETYLGLUCOSAMINE--PEPTIDE N-ACETYLGLUCOSAMINYLTRANSFERASE SPINDLY-RELATED"/>
    <property type="match status" value="1"/>
</dbReference>
<dbReference type="Proteomes" id="UP000231912">
    <property type="component" value="Unassembled WGS sequence"/>
</dbReference>
<dbReference type="SMART" id="SM00028">
    <property type="entry name" value="TPR"/>
    <property type="match status" value="5"/>
</dbReference>
<organism evidence="4 5">
    <name type="scientific">Leptospira wolffii</name>
    <dbReference type="NCBI Taxonomy" id="409998"/>
    <lineage>
        <taxon>Bacteria</taxon>
        <taxon>Pseudomonadati</taxon>
        <taxon>Spirochaetota</taxon>
        <taxon>Spirochaetia</taxon>
        <taxon>Leptospirales</taxon>
        <taxon>Leptospiraceae</taxon>
        <taxon>Leptospira</taxon>
    </lineage>
</organism>
<feature type="repeat" description="TPR" evidence="3">
    <location>
        <begin position="141"/>
        <end position="174"/>
    </location>
</feature>
<dbReference type="PROSITE" id="PS50293">
    <property type="entry name" value="TPR_REGION"/>
    <property type="match status" value="1"/>
</dbReference>
<evidence type="ECO:0000313" key="5">
    <source>
        <dbReference type="Proteomes" id="UP000231912"/>
    </source>
</evidence>
<dbReference type="PROSITE" id="PS50005">
    <property type="entry name" value="TPR"/>
    <property type="match status" value="2"/>
</dbReference>
<dbReference type="AlphaFoldDB" id="A0A2M9ZET0"/>
<dbReference type="InterPro" id="IPR019734">
    <property type="entry name" value="TPR_rpt"/>
</dbReference>
<accession>A0A2M9ZET0</accession>
<keyword evidence="2 3" id="KW-0802">TPR repeat</keyword>
<dbReference type="Pfam" id="PF14559">
    <property type="entry name" value="TPR_19"/>
    <property type="match status" value="1"/>
</dbReference>
<dbReference type="InterPro" id="IPR050498">
    <property type="entry name" value="Ycf3"/>
</dbReference>
<protein>
    <submittedName>
        <fullName evidence="4">Uncharacterized protein</fullName>
    </submittedName>
</protein>
<name>A0A2M9ZET0_9LEPT</name>
<evidence type="ECO:0000256" key="2">
    <source>
        <dbReference type="ARBA" id="ARBA00022803"/>
    </source>
</evidence>
<evidence type="ECO:0000256" key="3">
    <source>
        <dbReference type="PROSITE-ProRule" id="PRU00339"/>
    </source>
</evidence>
<dbReference type="SUPFAM" id="SSF48452">
    <property type="entry name" value="TPR-like"/>
    <property type="match status" value="1"/>
</dbReference>